<organism evidence="1 2">
    <name type="scientific">Panagrolaimus sp. PS1159</name>
    <dbReference type="NCBI Taxonomy" id="55785"/>
    <lineage>
        <taxon>Eukaryota</taxon>
        <taxon>Metazoa</taxon>
        <taxon>Ecdysozoa</taxon>
        <taxon>Nematoda</taxon>
        <taxon>Chromadorea</taxon>
        <taxon>Rhabditida</taxon>
        <taxon>Tylenchina</taxon>
        <taxon>Panagrolaimomorpha</taxon>
        <taxon>Panagrolaimoidea</taxon>
        <taxon>Panagrolaimidae</taxon>
        <taxon>Panagrolaimus</taxon>
    </lineage>
</organism>
<evidence type="ECO:0000313" key="1">
    <source>
        <dbReference type="Proteomes" id="UP000887580"/>
    </source>
</evidence>
<sequence length="231" mass="27141">MHFDFTKPYSTIFFQYAYHISPFECRAVIIRWKCLFLRIPGFSPIICFSLLHLFIFLERCCATFFLKTYENAPKRYGYAAVALLLSIFGLWVYYIFHDEDLFRYNPYCGATSPTSAPRILNTYYVMLGLDAGCTIGDFWLLWLSKKRMNLRNAFATSSKKRMNLRNAFATSSVEGAHVIVTIYTFATLYLLWFLHQRIYHQRSQGTFNPKVCPQNEADVYFKMFNSQITGY</sequence>
<dbReference type="Proteomes" id="UP000887580">
    <property type="component" value="Unplaced"/>
</dbReference>
<dbReference type="WBParaSite" id="PS1159_v2.g10843.t1">
    <property type="protein sequence ID" value="PS1159_v2.g10843.t1"/>
    <property type="gene ID" value="PS1159_v2.g10843"/>
</dbReference>
<evidence type="ECO:0000313" key="2">
    <source>
        <dbReference type="WBParaSite" id="PS1159_v2.g10843.t1"/>
    </source>
</evidence>
<name>A0AC35EUG4_9BILA</name>
<reference evidence="2" key="1">
    <citation type="submission" date="2022-11" db="UniProtKB">
        <authorList>
            <consortium name="WormBaseParasite"/>
        </authorList>
    </citation>
    <scope>IDENTIFICATION</scope>
</reference>
<protein>
    <submittedName>
        <fullName evidence="2">Uncharacterized protein</fullName>
    </submittedName>
</protein>
<accession>A0AC35EUG4</accession>
<proteinExistence type="predicted"/>